<dbReference type="AlphaFoldDB" id="A0A1H0J8V1"/>
<keyword evidence="1" id="KW-1133">Transmembrane helix</keyword>
<evidence type="ECO:0000256" key="1">
    <source>
        <dbReference type="SAM" id="Phobius"/>
    </source>
</evidence>
<dbReference type="EMBL" id="FNGY01000014">
    <property type="protein sequence ID" value="SDO39909.1"/>
    <property type="molecule type" value="Genomic_DNA"/>
</dbReference>
<proteinExistence type="predicted"/>
<evidence type="ECO:0000313" key="2">
    <source>
        <dbReference type="EMBL" id="SDO39909.1"/>
    </source>
</evidence>
<reference evidence="3" key="1">
    <citation type="submission" date="2016-10" db="EMBL/GenBank/DDBJ databases">
        <authorList>
            <person name="Varghese N."/>
            <person name="Submissions S."/>
        </authorList>
    </citation>
    <scope>NUCLEOTIDE SEQUENCE [LARGE SCALE GENOMIC DNA]</scope>
    <source>
        <strain evidence="3">DSM 19110</strain>
    </source>
</reference>
<keyword evidence="3" id="KW-1185">Reference proteome</keyword>
<accession>A0A1H0J8V1</accession>
<dbReference type="OrthoDB" id="677754at2"/>
<keyword evidence="1" id="KW-0812">Transmembrane</keyword>
<dbReference type="RefSeq" id="WP_074612513.1">
    <property type="nucleotide sequence ID" value="NZ_FNGY01000014.1"/>
</dbReference>
<evidence type="ECO:0000313" key="3">
    <source>
        <dbReference type="Proteomes" id="UP000183200"/>
    </source>
</evidence>
<dbReference type="Proteomes" id="UP000183200">
    <property type="component" value="Unassembled WGS sequence"/>
</dbReference>
<gene>
    <name evidence="2" type="ORF">SAMN05421820_114111</name>
</gene>
<sequence>MRNIYLYLFVILLICNGILLYNKSNSRDKIAQYQIKMNGLIANQKSELTEAKNSLSSVLKYLDIIQLPIRDIQVKQIQYSLLDPKKTKSQYVKLSNILNSKKVLFRFFRTACSSCIKDQINSLNLLGRKIGRDRIILLTDHLDDEIKIFLLRSGIELNIYETAEESLLPDFDKKQIPYLFTSDRDLLINTPFIISIESKYLSETFYKRIESKF</sequence>
<evidence type="ECO:0008006" key="4">
    <source>
        <dbReference type="Google" id="ProtNLM"/>
    </source>
</evidence>
<protein>
    <recommendedName>
        <fullName evidence="4">AhpC/TSA family protein</fullName>
    </recommendedName>
</protein>
<organism evidence="2 3">
    <name type="scientific">Pedobacter steynii</name>
    <dbReference type="NCBI Taxonomy" id="430522"/>
    <lineage>
        <taxon>Bacteria</taxon>
        <taxon>Pseudomonadati</taxon>
        <taxon>Bacteroidota</taxon>
        <taxon>Sphingobacteriia</taxon>
        <taxon>Sphingobacteriales</taxon>
        <taxon>Sphingobacteriaceae</taxon>
        <taxon>Pedobacter</taxon>
    </lineage>
</organism>
<name>A0A1H0J8V1_9SPHI</name>
<dbReference type="Gene3D" id="3.40.30.10">
    <property type="entry name" value="Glutaredoxin"/>
    <property type="match status" value="1"/>
</dbReference>
<keyword evidence="1" id="KW-0472">Membrane</keyword>
<feature type="transmembrane region" description="Helical" evidence="1">
    <location>
        <begin position="6"/>
        <end position="22"/>
    </location>
</feature>